<dbReference type="Pfam" id="PF00226">
    <property type="entry name" value="DnaJ"/>
    <property type="match status" value="1"/>
</dbReference>
<name>A0ABP0LZ33_9DINO</name>
<evidence type="ECO:0000313" key="4">
    <source>
        <dbReference type="Proteomes" id="UP001642464"/>
    </source>
</evidence>
<feature type="chain" id="PRO_5047439279" description="J domain-containing protein" evidence="1">
    <location>
        <begin position="21"/>
        <end position="272"/>
    </location>
</feature>
<dbReference type="InterPro" id="IPR036869">
    <property type="entry name" value="J_dom_sf"/>
</dbReference>
<evidence type="ECO:0000256" key="1">
    <source>
        <dbReference type="SAM" id="SignalP"/>
    </source>
</evidence>
<dbReference type="CDD" id="cd06257">
    <property type="entry name" value="DnaJ"/>
    <property type="match status" value="1"/>
</dbReference>
<comment type="caution">
    <text evidence="3">The sequence shown here is derived from an EMBL/GenBank/DDBJ whole genome shotgun (WGS) entry which is preliminary data.</text>
</comment>
<dbReference type="SUPFAM" id="SSF46565">
    <property type="entry name" value="Chaperone J-domain"/>
    <property type="match status" value="1"/>
</dbReference>
<keyword evidence="1" id="KW-0732">Signal</keyword>
<evidence type="ECO:0000313" key="3">
    <source>
        <dbReference type="EMBL" id="CAK9044073.1"/>
    </source>
</evidence>
<proteinExistence type="predicted"/>
<dbReference type="InterPro" id="IPR001623">
    <property type="entry name" value="DnaJ_domain"/>
</dbReference>
<reference evidence="3 4" key="1">
    <citation type="submission" date="2024-02" db="EMBL/GenBank/DDBJ databases">
        <authorList>
            <person name="Chen Y."/>
            <person name="Shah S."/>
            <person name="Dougan E. K."/>
            <person name="Thang M."/>
            <person name="Chan C."/>
        </authorList>
    </citation>
    <scope>NUCLEOTIDE SEQUENCE [LARGE SCALE GENOMIC DNA]</scope>
</reference>
<dbReference type="Gene3D" id="1.10.287.110">
    <property type="entry name" value="DnaJ domain"/>
    <property type="match status" value="1"/>
</dbReference>
<protein>
    <recommendedName>
        <fullName evidence="2">J domain-containing protein</fullName>
    </recommendedName>
</protein>
<accession>A0ABP0LZ33</accession>
<dbReference type="EMBL" id="CAXAMM010018757">
    <property type="protein sequence ID" value="CAK9044073.1"/>
    <property type="molecule type" value="Genomic_DNA"/>
</dbReference>
<feature type="domain" description="J" evidence="2">
    <location>
        <begin position="47"/>
        <end position="112"/>
    </location>
</feature>
<organism evidence="3 4">
    <name type="scientific">Durusdinium trenchii</name>
    <dbReference type="NCBI Taxonomy" id="1381693"/>
    <lineage>
        <taxon>Eukaryota</taxon>
        <taxon>Sar</taxon>
        <taxon>Alveolata</taxon>
        <taxon>Dinophyceae</taxon>
        <taxon>Suessiales</taxon>
        <taxon>Symbiodiniaceae</taxon>
        <taxon>Durusdinium</taxon>
    </lineage>
</organism>
<dbReference type="PROSITE" id="PS50076">
    <property type="entry name" value="DNAJ_2"/>
    <property type="match status" value="1"/>
</dbReference>
<dbReference type="Proteomes" id="UP001642464">
    <property type="component" value="Unassembled WGS sequence"/>
</dbReference>
<dbReference type="SMART" id="SM00271">
    <property type="entry name" value="DnaJ"/>
    <property type="match status" value="1"/>
</dbReference>
<feature type="signal peptide" evidence="1">
    <location>
        <begin position="1"/>
        <end position="20"/>
    </location>
</feature>
<evidence type="ECO:0000259" key="2">
    <source>
        <dbReference type="PROSITE" id="PS50076"/>
    </source>
</evidence>
<gene>
    <name evidence="3" type="ORF">SCF082_LOCUS25097</name>
</gene>
<sequence length="272" mass="29835">MIRRPLLSLVLLLAPFATDWQSFTGGWRDAGRGARHLCQRRAVAEPDPCDVLGLPAGTRDEEQIRGAFRRWAKVYHPDVPDTGDIGKFQELQRAAQKLITGQAPAPAWDAGSLESIFTQTSTHVYSSPAQRPPSVTHQPLEQSDFAGTRNGRVDVGYCSSVRAPNLRKTARLTRITHPATPETLARVQQVFASFGAETLSPQTPLPLAGFVLEGHTHSIGEQRVADLAMALEKEFGLELVTILAGTWINFPMPMELQSVKDLADHIESKLNA</sequence>
<keyword evidence="4" id="KW-1185">Reference proteome</keyword>